<dbReference type="CDD" id="cd00154">
    <property type="entry name" value="Rab"/>
    <property type="match status" value="1"/>
</dbReference>
<dbReference type="EMBL" id="CAMPGE010013194">
    <property type="protein sequence ID" value="CAI2371937.1"/>
    <property type="molecule type" value="Genomic_DNA"/>
</dbReference>
<dbReference type="GO" id="GO:0005525">
    <property type="term" value="F:GTP binding"/>
    <property type="evidence" value="ECO:0007669"/>
    <property type="project" value="InterPro"/>
</dbReference>
<dbReference type="FunFam" id="3.40.50.300:FF:000808">
    <property type="entry name" value="Small GTP-binding protein, putative"/>
    <property type="match status" value="1"/>
</dbReference>
<evidence type="ECO:0000256" key="1">
    <source>
        <dbReference type="ARBA" id="ARBA00022741"/>
    </source>
</evidence>
<accession>A0AAD1XGP3</accession>
<dbReference type="AlphaFoldDB" id="A0AAD1XGP3"/>
<comment type="caution">
    <text evidence="2">The sequence shown here is derived from an EMBL/GenBank/DDBJ whole genome shotgun (WGS) entry which is preliminary data.</text>
</comment>
<gene>
    <name evidence="2" type="ORF">ECRASSUSDP1_LOCUS13264</name>
</gene>
<sequence>MNISRESQPSYDQLNRSLKKINSEMDVTPDYKFKIILVGDGTVGKTSIIKRYIDPDPSITLDTVKTVGFEFCKINLKLFDEIPIQVHLWDTAGQEVYNNMLPVYFKKAAGCLCIYDITNKESFEALDLWLQKLKEHGDDQIITMVLGNKQDIEEERAVSESEGAAFARDNNAAFFEVSAQTGHNVGDAIETLINEIASIIPKPSESYKSSTKPSIPGEDKMCCNCCIF</sequence>
<dbReference type="SMART" id="SM00174">
    <property type="entry name" value="RHO"/>
    <property type="match status" value="1"/>
</dbReference>
<dbReference type="GO" id="GO:0003924">
    <property type="term" value="F:GTPase activity"/>
    <property type="evidence" value="ECO:0007669"/>
    <property type="project" value="InterPro"/>
</dbReference>
<protein>
    <submittedName>
        <fullName evidence="2">Uncharacterized protein</fullName>
    </submittedName>
</protein>
<proteinExistence type="predicted"/>
<evidence type="ECO:0000313" key="3">
    <source>
        <dbReference type="Proteomes" id="UP001295684"/>
    </source>
</evidence>
<dbReference type="SUPFAM" id="SSF52540">
    <property type="entry name" value="P-loop containing nucleoside triphosphate hydrolases"/>
    <property type="match status" value="1"/>
</dbReference>
<organism evidence="2 3">
    <name type="scientific">Euplotes crassus</name>
    <dbReference type="NCBI Taxonomy" id="5936"/>
    <lineage>
        <taxon>Eukaryota</taxon>
        <taxon>Sar</taxon>
        <taxon>Alveolata</taxon>
        <taxon>Ciliophora</taxon>
        <taxon>Intramacronucleata</taxon>
        <taxon>Spirotrichea</taxon>
        <taxon>Hypotrichia</taxon>
        <taxon>Euplotida</taxon>
        <taxon>Euplotidae</taxon>
        <taxon>Moneuplotes</taxon>
    </lineage>
</organism>
<name>A0AAD1XGP3_EUPCR</name>
<dbReference type="SMART" id="SM00173">
    <property type="entry name" value="RAS"/>
    <property type="match status" value="1"/>
</dbReference>
<dbReference type="InterPro" id="IPR027417">
    <property type="entry name" value="P-loop_NTPase"/>
</dbReference>
<dbReference type="Proteomes" id="UP001295684">
    <property type="component" value="Unassembled WGS sequence"/>
</dbReference>
<dbReference type="Pfam" id="PF00071">
    <property type="entry name" value="Ras"/>
    <property type="match status" value="1"/>
</dbReference>
<dbReference type="Gene3D" id="3.40.50.300">
    <property type="entry name" value="P-loop containing nucleotide triphosphate hydrolases"/>
    <property type="match status" value="1"/>
</dbReference>
<evidence type="ECO:0000313" key="2">
    <source>
        <dbReference type="EMBL" id="CAI2371937.1"/>
    </source>
</evidence>
<dbReference type="InterPro" id="IPR005225">
    <property type="entry name" value="Small_GTP-bd"/>
</dbReference>
<dbReference type="PANTHER" id="PTHR47978">
    <property type="match status" value="1"/>
</dbReference>
<dbReference type="PROSITE" id="PS51421">
    <property type="entry name" value="RAS"/>
    <property type="match status" value="1"/>
</dbReference>
<dbReference type="SMART" id="SM00175">
    <property type="entry name" value="RAB"/>
    <property type="match status" value="1"/>
</dbReference>
<dbReference type="NCBIfam" id="TIGR00231">
    <property type="entry name" value="small_GTP"/>
    <property type="match status" value="1"/>
</dbReference>
<dbReference type="InterPro" id="IPR001806">
    <property type="entry name" value="Small_GTPase"/>
</dbReference>
<dbReference type="SMART" id="SM00176">
    <property type="entry name" value="RAN"/>
    <property type="match status" value="1"/>
</dbReference>
<keyword evidence="1" id="KW-0547">Nucleotide-binding</keyword>
<keyword evidence="3" id="KW-1185">Reference proteome</keyword>
<dbReference type="PROSITE" id="PS51419">
    <property type="entry name" value="RAB"/>
    <property type="match status" value="1"/>
</dbReference>
<dbReference type="PRINTS" id="PR00449">
    <property type="entry name" value="RASTRNSFRMNG"/>
</dbReference>
<reference evidence="2" key="1">
    <citation type="submission" date="2023-07" db="EMBL/GenBank/DDBJ databases">
        <authorList>
            <consortium name="AG Swart"/>
            <person name="Singh M."/>
            <person name="Singh A."/>
            <person name="Seah K."/>
            <person name="Emmerich C."/>
        </authorList>
    </citation>
    <scope>NUCLEOTIDE SEQUENCE</scope>
    <source>
        <strain evidence="2">DP1</strain>
    </source>
</reference>